<dbReference type="GO" id="GO:0006897">
    <property type="term" value="P:endocytosis"/>
    <property type="evidence" value="ECO:0007669"/>
    <property type="project" value="TreeGrafter"/>
</dbReference>
<feature type="region of interest" description="Disordered" evidence="1">
    <location>
        <begin position="287"/>
        <end position="308"/>
    </location>
</feature>
<name>A0A914QLX0_9BILA</name>
<dbReference type="WBParaSite" id="PDA_v2.g4237.t1">
    <property type="protein sequence ID" value="PDA_v2.g4237.t1"/>
    <property type="gene ID" value="PDA_v2.g4237"/>
</dbReference>
<dbReference type="GO" id="GO:0005874">
    <property type="term" value="C:microtubule"/>
    <property type="evidence" value="ECO:0007669"/>
    <property type="project" value="TreeGrafter"/>
</dbReference>
<keyword evidence="3" id="KW-1185">Reference proteome</keyword>
<dbReference type="Pfam" id="PF01031">
    <property type="entry name" value="Dynamin_M"/>
    <property type="match status" value="1"/>
</dbReference>
<feature type="compositionally biased region" description="Basic and acidic residues" evidence="1">
    <location>
        <begin position="298"/>
        <end position="308"/>
    </location>
</feature>
<dbReference type="Gene3D" id="1.20.120.1240">
    <property type="entry name" value="Dynamin, middle domain"/>
    <property type="match status" value="2"/>
</dbReference>
<dbReference type="InterPro" id="IPR003130">
    <property type="entry name" value="GED"/>
</dbReference>
<evidence type="ECO:0000259" key="2">
    <source>
        <dbReference type="PROSITE" id="PS51388"/>
    </source>
</evidence>
<dbReference type="GO" id="GO:0005737">
    <property type="term" value="C:cytoplasm"/>
    <property type="evidence" value="ECO:0007669"/>
    <property type="project" value="TreeGrafter"/>
</dbReference>
<sequence>MKSEYDAKLKQLGDPIDDEEKKIVMEKIIHEFVTEFINSIDGIFDNVETSKEVGGALLYNVFFKSFAREIKQINALSGLEEKEILMAQKNVQGATHDIEPNQKVFEALVKKQIILLLAPSLKCVDIFHGELVRIVEQCGTNTKLQYDMKRFPFLFQRIKDEITSFLKDRIPATKSHIEQDINNHRSYINTKHPDFKAAKIFDKKDSNELLKIIIACVVKKNVPQLLNVLPAFLKKDPKEFLNIDIGTLINKDAKELLNFNIESILKKDPNNVSDSDDDFFDVDTSVSPVQSQQSNGNRQKEVTDKQKKKLTAEQKKGVKYTQYLITAYFNIVLKSVQDMVPKTCMNFLVNHLKENLSPWLSRKLRQIQESEDLLCESENMDQQRTEAIEMLDRLNKANDVLNEIHA</sequence>
<feature type="domain" description="GED" evidence="2">
    <location>
        <begin position="318"/>
        <end position="406"/>
    </location>
</feature>
<dbReference type="GO" id="GO:0048312">
    <property type="term" value="P:intracellular distribution of mitochondria"/>
    <property type="evidence" value="ECO:0007669"/>
    <property type="project" value="TreeGrafter"/>
</dbReference>
<evidence type="ECO:0000256" key="1">
    <source>
        <dbReference type="SAM" id="MobiDB-lite"/>
    </source>
</evidence>
<dbReference type="GO" id="GO:0000266">
    <property type="term" value="P:mitochondrial fission"/>
    <property type="evidence" value="ECO:0007669"/>
    <property type="project" value="TreeGrafter"/>
</dbReference>
<dbReference type="GO" id="GO:0005525">
    <property type="term" value="F:GTP binding"/>
    <property type="evidence" value="ECO:0007669"/>
    <property type="project" value="InterPro"/>
</dbReference>
<accession>A0A914QLX0</accession>
<dbReference type="Proteomes" id="UP000887578">
    <property type="component" value="Unplaced"/>
</dbReference>
<dbReference type="PANTHER" id="PTHR11566">
    <property type="entry name" value="DYNAMIN"/>
    <property type="match status" value="1"/>
</dbReference>
<dbReference type="PANTHER" id="PTHR11566:SF21">
    <property type="entry name" value="DYNAMIN RELATED PROTEIN 1, ISOFORM A"/>
    <property type="match status" value="1"/>
</dbReference>
<dbReference type="InterPro" id="IPR022812">
    <property type="entry name" value="Dynamin"/>
</dbReference>
<organism evidence="3 4">
    <name type="scientific">Panagrolaimus davidi</name>
    <dbReference type="NCBI Taxonomy" id="227884"/>
    <lineage>
        <taxon>Eukaryota</taxon>
        <taxon>Metazoa</taxon>
        <taxon>Ecdysozoa</taxon>
        <taxon>Nematoda</taxon>
        <taxon>Chromadorea</taxon>
        <taxon>Rhabditida</taxon>
        <taxon>Tylenchina</taxon>
        <taxon>Panagrolaimomorpha</taxon>
        <taxon>Panagrolaimoidea</taxon>
        <taxon>Panagrolaimidae</taxon>
        <taxon>Panagrolaimus</taxon>
    </lineage>
</organism>
<proteinExistence type="predicted"/>
<dbReference type="GO" id="GO:0008017">
    <property type="term" value="F:microtubule binding"/>
    <property type="evidence" value="ECO:0007669"/>
    <property type="project" value="TreeGrafter"/>
</dbReference>
<reference evidence="4" key="1">
    <citation type="submission" date="2022-11" db="UniProtKB">
        <authorList>
            <consortium name="WormBaseParasite"/>
        </authorList>
    </citation>
    <scope>IDENTIFICATION</scope>
</reference>
<dbReference type="SMART" id="SM00302">
    <property type="entry name" value="GED"/>
    <property type="match status" value="1"/>
</dbReference>
<dbReference type="InterPro" id="IPR020850">
    <property type="entry name" value="GED_dom"/>
</dbReference>
<dbReference type="Pfam" id="PF02212">
    <property type="entry name" value="GED"/>
    <property type="match status" value="1"/>
</dbReference>
<dbReference type="AlphaFoldDB" id="A0A914QLX0"/>
<dbReference type="GO" id="GO:0016559">
    <property type="term" value="P:peroxisome fission"/>
    <property type="evidence" value="ECO:0007669"/>
    <property type="project" value="TreeGrafter"/>
</dbReference>
<dbReference type="InterPro" id="IPR000375">
    <property type="entry name" value="Dynamin_stalk"/>
</dbReference>
<dbReference type="GO" id="GO:0016020">
    <property type="term" value="C:membrane"/>
    <property type="evidence" value="ECO:0007669"/>
    <property type="project" value="TreeGrafter"/>
</dbReference>
<protein>
    <submittedName>
        <fullName evidence="4">GED domain-containing protein</fullName>
    </submittedName>
</protein>
<evidence type="ECO:0000313" key="3">
    <source>
        <dbReference type="Proteomes" id="UP000887578"/>
    </source>
</evidence>
<dbReference type="GO" id="GO:0003924">
    <property type="term" value="F:GTPase activity"/>
    <property type="evidence" value="ECO:0007669"/>
    <property type="project" value="InterPro"/>
</dbReference>
<dbReference type="PROSITE" id="PS51388">
    <property type="entry name" value="GED"/>
    <property type="match status" value="1"/>
</dbReference>
<evidence type="ECO:0000313" key="4">
    <source>
        <dbReference type="WBParaSite" id="PDA_v2.g4237.t1"/>
    </source>
</evidence>